<dbReference type="PANTHER" id="PTHR42973">
    <property type="entry name" value="BINDING OXIDOREDUCTASE, PUTATIVE (AFU_ORTHOLOGUE AFUA_1G17690)-RELATED"/>
    <property type="match status" value="1"/>
</dbReference>
<evidence type="ECO:0000256" key="3">
    <source>
        <dbReference type="ARBA" id="ARBA00022630"/>
    </source>
</evidence>
<protein>
    <submittedName>
        <fullName evidence="7">FAD binding oxidoreductase</fullName>
    </submittedName>
</protein>
<dbReference type="Gene3D" id="3.30.465.10">
    <property type="match status" value="1"/>
</dbReference>
<proteinExistence type="inferred from homology"/>
<dbReference type="Gene3D" id="3.40.462.20">
    <property type="match status" value="1"/>
</dbReference>
<dbReference type="PANTHER" id="PTHR42973:SF39">
    <property type="entry name" value="FAD-BINDING PCMH-TYPE DOMAIN-CONTAINING PROTEIN"/>
    <property type="match status" value="1"/>
</dbReference>
<dbReference type="VEuPathDB" id="FungiDB:ATCC64974_111370"/>
<dbReference type="EMBL" id="BCMY01000020">
    <property type="protein sequence ID" value="GAQ46315.1"/>
    <property type="molecule type" value="Genomic_DNA"/>
</dbReference>
<dbReference type="InterPro" id="IPR050416">
    <property type="entry name" value="FAD-linked_Oxidoreductase"/>
</dbReference>
<dbReference type="InterPro" id="IPR016167">
    <property type="entry name" value="FAD-bd_PCMH_sub1"/>
</dbReference>
<dbReference type="Gene3D" id="3.30.43.10">
    <property type="entry name" value="Uridine Diphospho-n-acetylenolpyruvylglucosamine Reductase, domain 2"/>
    <property type="match status" value="1"/>
</dbReference>
<evidence type="ECO:0000313" key="8">
    <source>
        <dbReference type="Proteomes" id="UP000068243"/>
    </source>
</evidence>
<feature type="domain" description="FAD-binding PCMH-type" evidence="6">
    <location>
        <begin position="42"/>
        <end position="212"/>
    </location>
</feature>
<dbReference type="Pfam" id="PF08031">
    <property type="entry name" value="BBE"/>
    <property type="match status" value="1"/>
</dbReference>
<dbReference type="PROSITE" id="PS51387">
    <property type="entry name" value="FAD_PCMH"/>
    <property type="match status" value="1"/>
</dbReference>
<dbReference type="Pfam" id="PF01565">
    <property type="entry name" value="FAD_binding_4"/>
    <property type="match status" value="1"/>
</dbReference>
<dbReference type="OMA" id="IAGMWPD"/>
<dbReference type="InterPro" id="IPR006094">
    <property type="entry name" value="Oxid_FAD_bind_N"/>
</dbReference>
<keyword evidence="3" id="KW-0285">Flavoprotein</keyword>
<accession>A0A100IS80</accession>
<dbReference type="GO" id="GO:0071949">
    <property type="term" value="F:FAD binding"/>
    <property type="evidence" value="ECO:0007669"/>
    <property type="project" value="InterPro"/>
</dbReference>
<comment type="caution">
    <text evidence="7">The sequence shown here is derived from an EMBL/GenBank/DDBJ whole genome shotgun (WGS) entry which is preliminary data.</text>
</comment>
<dbReference type="AlphaFoldDB" id="A0A100IS80"/>
<dbReference type="VEuPathDB" id="FungiDB:An18g00510"/>
<dbReference type="OrthoDB" id="415825at2759"/>
<evidence type="ECO:0000313" key="7">
    <source>
        <dbReference type="EMBL" id="GAQ46315.1"/>
    </source>
</evidence>
<gene>
    <name evidence="7" type="ORF">ABL_08976</name>
</gene>
<organism evidence="7 8">
    <name type="scientific">Aspergillus niger</name>
    <dbReference type="NCBI Taxonomy" id="5061"/>
    <lineage>
        <taxon>Eukaryota</taxon>
        <taxon>Fungi</taxon>
        <taxon>Dikarya</taxon>
        <taxon>Ascomycota</taxon>
        <taxon>Pezizomycotina</taxon>
        <taxon>Eurotiomycetes</taxon>
        <taxon>Eurotiomycetidae</taxon>
        <taxon>Eurotiales</taxon>
        <taxon>Aspergillaceae</taxon>
        <taxon>Aspergillus</taxon>
        <taxon>Aspergillus subgen. Circumdati</taxon>
    </lineage>
</organism>
<dbReference type="InterPro" id="IPR016166">
    <property type="entry name" value="FAD-bd_PCMH"/>
</dbReference>
<evidence type="ECO:0000256" key="5">
    <source>
        <dbReference type="ARBA" id="ARBA00023002"/>
    </source>
</evidence>
<evidence type="ECO:0000256" key="1">
    <source>
        <dbReference type="ARBA" id="ARBA00001974"/>
    </source>
</evidence>
<name>A0A100IS80_ASPNG</name>
<dbReference type="GO" id="GO:0016491">
    <property type="term" value="F:oxidoreductase activity"/>
    <property type="evidence" value="ECO:0007669"/>
    <property type="project" value="UniProtKB-KW"/>
</dbReference>
<dbReference type="InterPro" id="IPR016169">
    <property type="entry name" value="FAD-bd_PCMH_sub2"/>
</dbReference>
<dbReference type="SUPFAM" id="SSF56176">
    <property type="entry name" value="FAD-binding/transporter-associated domain-like"/>
    <property type="match status" value="1"/>
</dbReference>
<evidence type="ECO:0000256" key="2">
    <source>
        <dbReference type="ARBA" id="ARBA00005466"/>
    </source>
</evidence>
<dbReference type="VEuPathDB" id="FungiDB:M747DRAFT_270182"/>
<dbReference type="VEuPathDB" id="FungiDB:ASPNIDRAFT2_1139558"/>
<comment type="similarity">
    <text evidence="2">Belongs to the oxygen-dependent FAD-linked oxidoreductase family.</text>
</comment>
<dbReference type="PaxDb" id="5061-CADANGAP00013438"/>
<keyword evidence="5" id="KW-0560">Oxidoreductase</keyword>
<evidence type="ECO:0000256" key="4">
    <source>
        <dbReference type="ARBA" id="ARBA00022827"/>
    </source>
</evidence>
<reference evidence="8" key="1">
    <citation type="journal article" date="2016" name="Genome Announc.">
        <title>Draft genome sequence of Aspergillus niger strain An76.</title>
        <authorList>
            <person name="Gong W."/>
            <person name="Cheng Z."/>
            <person name="Zhang H."/>
            <person name="Liu L."/>
            <person name="Gao P."/>
            <person name="Wang L."/>
        </authorList>
    </citation>
    <scope>NUCLEOTIDE SEQUENCE [LARGE SCALE GENOMIC DNA]</scope>
    <source>
        <strain evidence="8">An76</strain>
    </source>
</reference>
<comment type="cofactor">
    <cofactor evidence="1">
        <name>FAD</name>
        <dbReference type="ChEBI" id="CHEBI:57692"/>
    </cofactor>
</comment>
<keyword evidence="4" id="KW-0274">FAD</keyword>
<evidence type="ECO:0000259" key="6">
    <source>
        <dbReference type="PROSITE" id="PS51387"/>
    </source>
</evidence>
<dbReference type="InterPro" id="IPR012951">
    <property type="entry name" value="BBE"/>
</dbReference>
<dbReference type="Proteomes" id="UP000068243">
    <property type="component" value="Unassembled WGS sequence"/>
</dbReference>
<dbReference type="InterPro" id="IPR036318">
    <property type="entry name" value="FAD-bd_PCMH-like_sf"/>
</dbReference>
<sequence length="470" mass="51413">MHSITPSEVIKLRQLLAGTDAAVLTEGEPGYAEGIRRWSDTCEKKAGAVVLPTTAEEVSAAVVFASNHQIPMVVHNGGHSTSGASATEGGIVISMTKMRRVVVDPERKTITAQGGTVWEDIDRAAAPYKLATVGGTVNHTGVGGLTLGGGYGWLTGRYGLTIDNLLGATVVVADGRILKTSETENPDLFWAIRGAGQNFGVTTEFIFQAYDQTNEVYAGLLSWPAQCLPQIIEFVNHFEDDTNKGDMGIFFGFCGAMPPGRVSIVAAIFYNGPQDEAERQFDPILKLGPTINTAKMMPYEHLNSIQNPIATYGGRKSFSGAFVKLPLQVEFFQELLEDYGTMIKTYDGVSATAVLFELVSHKKAIQVPKDTMSYSTRGPWYNVGCAFRWEDPSLDKIMRETQRALMRKVGDRAGGGAHARAYANYSHSDGRAKDVYGDNLPRLQKLKKQYDPKNVFKKWLNLLPEEDVQI</sequence>